<dbReference type="OrthoDB" id="9991317at2759"/>
<dbReference type="STRING" id="1858805.M5G8D4"/>
<dbReference type="GeneID" id="63683154"/>
<evidence type="ECO:0000313" key="3">
    <source>
        <dbReference type="Proteomes" id="UP000030653"/>
    </source>
</evidence>
<dbReference type="InterPro" id="IPR024983">
    <property type="entry name" value="CHAT_dom"/>
</dbReference>
<organism evidence="2 3">
    <name type="scientific">Dacryopinax primogenitus (strain DJM 731)</name>
    <name type="common">Brown rot fungus</name>
    <dbReference type="NCBI Taxonomy" id="1858805"/>
    <lineage>
        <taxon>Eukaryota</taxon>
        <taxon>Fungi</taxon>
        <taxon>Dikarya</taxon>
        <taxon>Basidiomycota</taxon>
        <taxon>Agaricomycotina</taxon>
        <taxon>Dacrymycetes</taxon>
        <taxon>Dacrymycetales</taxon>
        <taxon>Dacrymycetaceae</taxon>
        <taxon>Dacryopinax</taxon>
    </lineage>
</organism>
<dbReference type="OMA" id="THAHRSV"/>
<keyword evidence="3" id="KW-1185">Reference proteome</keyword>
<dbReference type="InterPro" id="IPR011990">
    <property type="entry name" value="TPR-like_helical_dom_sf"/>
</dbReference>
<dbReference type="EMBL" id="JH795858">
    <property type="protein sequence ID" value="EJU04415.1"/>
    <property type="molecule type" value="Genomic_DNA"/>
</dbReference>
<dbReference type="Gene3D" id="1.25.40.10">
    <property type="entry name" value="Tetratricopeptide repeat domain"/>
    <property type="match status" value="1"/>
</dbReference>
<dbReference type="HOGENOM" id="CLU_001305_0_1_1"/>
<evidence type="ECO:0000259" key="1">
    <source>
        <dbReference type="Pfam" id="PF12770"/>
    </source>
</evidence>
<protein>
    <recommendedName>
        <fullName evidence="1">CHAT domain-containing protein</fullName>
    </recommendedName>
</protein>
<dbReference type="Pfam" id="PF12770">
    <property type="entry name" value="CHAT"/>
    <property type="match status" value="1"/>
</dbReference>
<dbReference type="RefSeq" id="XP_040631309.1">
    <property type="nucleotide sequence ID" value="XM_040768092.1"/>
</dbReference>
<dbReference type="AlphaFoldDB" id="M5G8D4"/>
<name>M5G8D4_DACPD</name>
<dbReference type="Proteomes" id="UP000030653">
    <property type="component" value="Unassembled WGS sequence"/>
</dbReference>
<gene>
    <name evidence="2" type="ORF">DACRYDRAFT_105474</name>
</gene>
<feature type="domain" description="CHAT" evidence="1">
    <location>
        <begin position="870"/>
        <end position="1147"/>
    </location>
</feature>
<evidence type="ECO:0000313" key="2">
    <source>
        <dbReference type="EMBL" id="EJU04415.1"/>
    </source>
</evidence>
<sequence>MIHRGEEQILLQDAPLTIPGTLHTIGVRGGHYMRSPSNSSSSSSSTSSASAGVVLDLALSQLQRYAATCDLVALTNAIRDFRALSVGLGLNSDELADLQSVLCAALRQMYERTGDQTALAEAASMGELSVLVVYDASSFGERAVTFAHALFAQFSLTGQVNYLNRAGALLDHALLVVQGTEMYDIVATCLAECLRVRSLALNDGDALIRALMLFSSTSGQMTDITLVTYALCLQQRYYRFREDSDLALAIALCEGALTSTSPGPLVRAAVLTATSVLYATQVGNTNNQDDLGRAIDYGRQGLTLVHDFATCWPRVQVPLALMELHRYMWHGNAGELTGVFSNLEKVLAAIPENGIERASALHVAAVTYLYRFDVCGRTVDLDSMVHFARQCVSSTTFQRVRYHASLMLLSASVRIRYRYLHRGEDLAEFLDLAKTTVNKMPAGYPASQASCIGNLGIAEHAADVENRGTALLDRAITDLHRSIDLRADGTWGKSELFEEFFALGEAYLARAEQTKMVSDWSNGFQAFEQCLQYSTRRHTRRTRALVAPAIGQRKLFLATGQGDLDESLQLLREALECTPLGLPTRARVLIEYGHTSMLLYRRNPQQVDHMKNAWNAWRTAAHDFLSYVRDRFDAVRLWVQLASEQKDYKDAVDASAQALLILPRFPWIGMDHEARIKELKAATLKMGNQAASAAIELGACEEAVEFLDDTQTIFWTQLRALRGEFHELQLVAPALGKELEEVGRAMEVCETEQSLSVKAALDRRRRSVDRWDSLVREVRKVTGMERFLLPARFGLLRQAAFEVPIVVLNISRERPCDALVITYTHRVQHLQLSGFTMELAKEMHSMLVKAAGAKSDRPGRMMRENAWVQVLDRLWQVFGQPLVNTLARLFPSGPPSRIRLCPIGVVSLLPLHAAMPRGTQQRGFADLFCCSYISSIATLLRSQRCDNDYGMQRLLAVSVPLIPNYPLLARAKDEKRILQTLHLQTPPTFMDGAEATIESVCSAMTNYEWIHLAVRGDAIALDAMSSGLYLHDGPLTLSRIAQLGLHKTKFAFLSACQFTPSSAEIPEECLPLAAGLHFAGIDGLIATMGEVVDKDASEVARMLYAYMTSERQIPSHEDAAEGLKRAITSLRRQNVPISRWAPFVHVG</sequence>
<accession>M5G8D4</accession>
<reference evidence="2 3" key="1">
    <citation type="journal article" date="2012" name="Science">
        <title>The Paleozoic origin of enzymatic lignin decomposition reconstructed from 31 fungal genomes.</title>
        <authorList>
            <person name="Floudas D."/>
            <person name="Binder M."/>
            <person name="Riley R."/>
            <person name="Barry K."/>
            <person name="Blanchette R.A."/>
            <person name="Henrissat B."/>
            <person name="Martinez A.T."/>
            <person name="Otillar R."/>
            <person name="Spatafora J.W."/>
            <person name="Yadav J.S."/>
            <person name="Aerts A."/>
            <person name="Benoit I."/>
            <person name="Boyd A."/>
            <person name="Carlson A."/>
            <person name="Copeland A."/>
            <person name="Coutinho P.M."/>
            <person name="de Vries R.P."/>
            <person name="Ferreira P."/>
            <person name="Findley K."/>
            <person name="Foster B."/>
            <person name="Gaskell J."/>
            <person name="Glotzer D."/>
            <person name="Gorecki P."/>
            <person name="Heitman J."/>
            <person name="Hesse C."/>
            <person name="Hori C."/>
            <person name="Igarashi K."/>
            <person name="Jurgens J.A."/>
            <person name="Kallen N."/>
            <person name="Kersten P."/>
            <person name="Kohler A."/>
            <person name="Kuees U."/>
            <person name="Kumar T.K.A."/>
            <person name="Kuo A."/>
            <person name="LaButti K."/>
            <person name="Larrondo L.F."/>
            <person name="Lindquist E."/>
            <person name="Ling A."/>
            <person name="Lombard V."/>
            <person name="Lucas S."/>
            <person name="Lundell T."/>
            <person name="Martin R."/>
            <person name="McLaughlin D.J."/>
            <person name="Morgenstern I."/>
            <person name="Morin E."/>
            <person name="Murat C."/>
            <person name="Nagy L.G."/>
            <person name="Nolan M."/>
            <person name="Ohm R.A."/>
            <person name="Patyshakuliyeva A."/>
            <person name="Rokas A."/>
            <person name="Ruiz-Duenas F.J."/>
            <person name="Sabat G."/>
            <person name="Salamov A."/>
            <person name="Samejima M."/>
            <person name="Schmutz J."/>
            <person name="Slot J.C."/>
            <person name="St John F."/>
            <person name="Stenlid J."/>
            <person name="Sun H."/>
            <person name="Sun S."/>
            <person name="Syed K."/>
            <person name="Tsang A."/>
            <person name="Wiebenga A."/>
            <person name="Young D."/>
            <person name="Pisabarro A."/>
            <person name="Eastwood D.C."/>
            <person name="Martin F."/>
            <person name="Cullen D."/>
            <person name="Grigoriev I.V."/>
            <person name="Hibbett D.S."/>
        </authorList>
    </citation>
    <scope>NUCLEOTIDE SEQUENCE [LARGE SCALE GENOMIC DNA]</scope>
    <source>
        <strain evidence="2 3">DJM-731 SS1</strain>
    </source>
</reference>
<proteinExistence type="predicted"/>